<dbReference type="Proteomes" id="UP001189429">
    <property type="component" value="Unassembled WGS sequence"/>
</dbReference>
<dbReference type="EMBL" id="CAUYUJ010012102">
    <property type="protein sequence ID" value="CAK0833277.1"/>
    <property type="molecule type" value="Genomic_DNA"/>
</dbReference>
<keyword evidence="4" id="KW-1185">Reference proteome</keyword>
<name>A0ABN9SN54_9DINO</name>
<feature type="coiled-coil region" evidence="1">
    <location>
        <begin position="245"/>
        <end position="302"/>
    </location>
</feature>
<comment type="caution">
    <text evidence="3">The sequence shown here is derived from an EMBL/GenBank/DDBJ whole genome shotgun (WGS) entry which is preliminary data.</text>
</comment>
<gene>
    <name evidence="3" type="ORF">PCOR1329_LOCUS31020</name>
</gene>
<feature type="region of interest" description="Disordered" evidence="2">
    <location>
        <begin position="120"/>
        <end position="156"/>
    </location>
</feature>
<evidence type="ECO:0000313" key="3">
    <source>
        <dbReference type="EMBL" id="CAK0833277.1"/>
    </source>
</evidence>
<organism evidence="3 4">
    <name type="scientific">Prorocentrum cordatum</name>
    <dbReference type="NCBI Taxonomy" id="2364126"/>
    <lineage>
        <taxon>Eukaryota</taxon>
        <taxon>Sar</taxon>
        <taxon>Alveolata</taxon>
        <taxon>Dinophyceae</taxon>
        <taxon>Prorocentrales</taxon>
        <taxon>Prorocentraceae</taxon>
        <taxon>Prorocentrum</taxon>
    </lineage>
</organism>
<reference evidence="3" key="1">
    <citation type="submission" date="2023-10" db="EMBL/GenBank/DDBJ databases">
        <authorList>
            <person name="Chen Y."/>
            <person name="Shah S."/>
            <person name="Dougan E. K."/>
            <person name="Thang M."/>
            <person name="Chan C."/>
        </authorList>
    </citation>
    <scope>NUCLEOTIDE SEQUENCE [LARGE SCALE GENOMIC DNA]</scope>
</reference>
<evidence type="ECO:0000313" key="4">
    <source>
        <dbReference type="Proteomes" id="UP001189429"/>
    </source>
</evidence>
<evidence type="ECO:0000256" key="1">
    <source>
        <dbReference type="SAM" id="Coils"/>
    </source>
</evidence>
<sequence length="520" mass="56753">MWFTTRRSGCTFGAARSAGGRREASCCRRRQEAVEPTLSNLRDGALGIGLLLVAAAVWRVVTPVFGRGASWLWWQWQFLLHDLGMAKDCGRPGAGKRLRSAQAAGMVMLQRSCIGQAEVEDAVSEPEAQDHGDGLASGVRTKQPENPVPPPSPLEAAESSGAALFQLLGPVGDPRKASAARERAVNLLRREARRSDNKAFAEFAEQVAHMATGPFDEVQGMIQKMIFRLMAEQKDEDEHKTWCDLELEKTNISKANKEEKIAELEAKINTGEAKATLLAEEIEDANEMVATLEEHMKEATEIRQAGSKENAAAVEDAKDAQTAIAQATAVLEAYYKESGMIGSEALLQRRHREPVTIPEEPSTWDASYTGIADPTNSDGIISMLKEISADFARMEADTLASEAMDKKMYDEEMSKCDIEKAKRAKEAEMKADEKKRLTDKVASYTKTLKHTTSELEAVEQYSKDLSPACLEGSSTYEDRKAARSGEIEALKEAQVILEEAFEGGATPAPAAAFLARPPAG</sequence>
<evidence type="ECO:0000256" key="2">
    <source>
        <dbReference type="SAM" id="MobiDB-lite"/>
    </source>
</evidence>
<accession>A0ABN9SN54</accession>
<protein>
    <submittedName>
        <fullName evidence="3">Uncharacterized protein</fullName>
    </submittedName>
</protein>
<keyword evidence="1" id="KW-0175">Coiled coil</keyword>
<proteinExistence type="predicted"/>